<organism evidence="10 11">
    <name type="scientific">Anopheles dirus</name>
    <dbReference type="NCBI Taxonomy" id="7168"/>
    <lineage>
        <taxon>Eukaryota</taxon>
        <taxon>Metazoa</taxon>
        <taxon>Ecdysozoa</taxon>
        <taxon>Arthropoda</taxon>
        <taxon>Hexapoda</taxon>
        <taxon>Insecta</taxon>
        <taxon>Pterygota</taxon>
        <taxon>Neoptera</taxon>
        <taxon>Endopterygota</taxon>
        <taxon>Diptera</taxon>
        <taxon>Nematocera</taxon>
        <taxon>Culicoidea</taxon>
        <taxon>Culicidae</taxon>
        <taxon>Anophelinae</taxon>
        <taxon>Anopheles</taxon>
    </lineage>
</organism>
<feature type="region of interest" description="Disordered" evidence="7">
    <location>
        <begin position="353"/>
        <end position="381"/>
    </location>
</feature>
<dbReference type="SUPFAM" id="SSF57716">
    <property type="entry name" value="Glucocorticoid receptor-like (DNA-binding domain)"/>
    <property type="match status" value="1"/>
</dbReference>
<feature type="compositionally biased region" description="Polar residues" evidence="7">
    <location>
        <begin position="583"/>
        <end position="597"/>
    </location>
</feature>
<feature type="compositionally biased region" description="Basic and acidic residues" evidence="7">
    <location>
        <begin position="538"/>
        <end position="551"/>
    </location>
</feature>
<dbReference type="PANTHER" id="PTHR24409:SF295">
    <property type="entry name" value="AZ2-RELATED"/>
    <property type="match status" value="1"/>
</dbReference>
<dbReference type="Pfam" id="PF07776">
    <property type="entry name" value="zf-AD"/>
    <property type="match status" value="1"/>
</dbReference>
<feature type="compositionally biased region" description="Polar residues" evidence="7">
    <location>
        <begin position="697"/>
        <end position="716"/>
    </location>
</feature>
<evidence type="ECO:0000256" key="1">
    <source>
        <dbReference type="ARBA" id="ARBA00022723"/>
    </source>
</evidence>
<dbReference type="AlphaFoldDB" id="A0A182N9J7"/>
<dbReference type="GO" id="GO:0005634">
    <property type="term" value="C:nucleus"/>
    <property type="evidence" value="ECO:0007669"/>
    <property type="project" value="InterPro"/>
</dbReference>
<protein>
    <recommendedName>
        <fullName evidence="12">ZAD domain-containing protein</fullName>
    </recommendedName>
</protein>
<evidence type="ECO:0008006" key="12">
    <source>
        <dbReference type="Google" id="ProtNLM"/>
    </source>
</evidence>
<dbReference type="GO" id="GO:0000981">
    <property type="term" value="F:DNA-binding transcription factor activity, RNA polymerase II-specific"/>
    <property type="evidence" value="ECO:0007669"/>
    <property type="project" value="TreeGrafter"/>
</dbReference>
<feature type="region of interest" description="Disordered" evidence="7">
    <location>
        <begin position="1044"/>
        <end position="1067"/>
    </location>
</feature>
<keyword evidence="4 6" id="KW-0862">Zinc</keyword>
<dbReference type="PROSITE" id="PS50157">
    <property type="entry name" value="ZINC_FINGER_C2H2_2"/>
    <property type="match status" value="2"/>
</dbReference>
<dbReference type="VEuPathDB" id="VectorBase:ADIR004323"/>
<evidence type="ECO:0000256" key="4">
    <source>
        <dbReference type="ARBA" id="ARBA00022833"/>
    </source>
</evidence>
<keyword evidence="3 5" id="KW-0863">Zinc-finger</keyword>
<dbReference type="InterPro" id="IPR012934">
    <property type="entry name" value="Znf_AD"/>
</dbReference>
<dbReference type="Pfam" id="PF00096">
    <property type="entry name" value="zf-C2H2"/>
    <property type="match status" value="1"/>
</dbReference>
<dbReference type="PROSITE" id="PS51915">
    <property type="entry name" value="ZAD"/>
    <property type="match status" value="1"/>
</dbReference>
<proteinExistence type="predicted"/>
<dbReference type="InterPro" id="IPR013087">
    <property type="entry name" value="Znf_C2H2_type"/>
</dbReference>
<dbReference type="Proteomes" id="UP000075884">
    <property type="component" value="Unassembled WGS sequence"/>
</dbReference>
<name>A0A182N9J7_9DIPT</name>
<accession>A0A182N9J7</accession>
<evidence type="ECO:0000259" key="9">
    <source>
        <dbReference type="PROSITE" id="PS51915"/>
    </source>
</evidence>
<dbReference type="Gene3D" id="3.30.160.60">
    <property type="entry name" value="Classic Zinc Finger"/>
    <property type="match status" value="1"/>
</dbReference>
<evidence type="ECO:0000256" key="5">
    <source>
        <dbReference type="PROSITE-ProRule" id="PRU00042"/>
    </source>
</evidence>
<sequence length="1153" mass="126952">MERFSINILRQQVYNICRLCGVDNPDKIPILGAEDTIFIAEDDEPKLAKKIEECVGIKVNINDQMPQEICPLCVDKVNDFYEYRLMCASTNLQTRTILNLPIVHPSTTLIKSEIGNTQDSVADEPGGDIKPDQKRGPKTRNRKKQPGNGGIEACSSEDADTKSFALDASSEKRVMYEYACQYCKEAYSQNSDLERHLVVKHTPLIHKFGCGSCMEYFDTASEYKDHNLWHKLTRTTFSCFRCNKKFVKTSTLNKHVETNACIRQPHSPEEQVTLVSDMRCTLCQKVFKTRNLYEWHGCFMRARANCPKCGKYFLKKNLLIRHFMLYCTGSLKLLEPILIPKDEPGTVVVNGGIVPPATSQRGATGESKRRGRPAGGARDSTMKEETIELPYPPLLDLPDIKMETDCPTGGQFSRSSGVIEGRKRLKSTLIEETSDKITTLLRTGASVDGNTDIATINSVLSSVNEAIATISKVRKKKRKREIPHSVDGVAAAGLNPPMVVLALTNVKQEEYGDPTIQLANLINSDGVPNEVNATISEHEDHRRDGSDHDDANSNETLADADSATDDANSVGAGDDFDADSDRTVNTQHATGSRSQTGKHAEILESEMLQPLQVKQEPAAYDEDNESDFEGYEDSSAYITVKQEPEETDKDVTETTSRRRLPPGNCSSGSGPYQALRIKIKKEKGLLNASVVAGDTSRSTKLTSTPAPIGQEASNVGKSHIATNRHKKPNRRNNIRLTATTKPLEQEITTVDLMGVRIKQERPDINMHSIDPLVEPHVESFCLTESTQFVMSQVHIKQEPHDDYGRAAHGTVNGASLEPDHILAFDGKRIKLERDVHNDTEKRGQHINNGLNIGKQQPVDSSRKAFNPLSLTGIRMGSGGKKSTTNQPCAAVMINPFALMKQKASNIAPPTRIPDGGQEMSSAEDREHQSACARPERCGLPVITQVKSIDPGEHLPLLLGSESVETTVTGTLRELQEQLQNDRNERGTREVAAEPPVSISEPMVTDIVLLPDRNVSELKIASVTSIRDVGDGDNGELQVEAQTLTHTTGSDPDNIEQSFPEGVSPQADDEDKIKALGDNCLETTISLELSFQRVIEAKSLECMAKHQTLASPVSDKPEEKSSFHYEQQNANKTCDDCVSTAESNTGVATTTTEL</sequence>
<feature type="region of interest" description="Disordered" evidence="7">
    <location>
        <begin position="538"/>
        <end position="599"/>
    </location>
</feature>
<feature type="binding site" evidence="6">
    <location>
        <position position="70"/>
    </location>
    <ligand>
        <name>Zn(2+)</name>
        <dbReference type="ChEBI" id="CHEBI:29105"/>
    </ligand>
</feature>
<feature type="region of interest" description="Disordered" evidence="7">
    <location>
        <begin position="642"/>
        <end position="671"/>
    </location>
</feature>
<dbReference type="EnsemblMetazoa" id="ADIR004323-RA">
    <property type="protein sequence ID" value="ADIR004323-PA"/>
    <property type="gene ID" value="ADIR004323"/>
</dbReference>
<reference evidence="11" key="1">
    <citation type="submission" date="2013-03" db="EMBL/GenBank/DDBJ databases">
        <title>The Genome Sequence of Anopheles dirus WRAIR2.</title>
        <authorList>
            <consortium name="The Broad Institute Genomics Platform"/>
            <person name="Neafsey D.E."/>
            <person name="Walton C."/>
            <person name="Walker B."/>
            <person name="Young S.K."/>
            <person name="Zeng Q."/>
            <person name="Gargeya S."/>
            <person name="Fitzgerald M."/>
            <person name="Haas B."/>
            <person name="Abouelleil A."/>
            <person name="Allen A.W."/>
            <person name="Alvarado L."/>
            <person name="Arachchi H.M."/>
            <person name="Berlin A.M."/>
            <person name="Chapman S.B."/>
            <person name="Gainer-Dewar J."/>
            <person name="Goldberg J."/>
            <person name="Griggs A."/>
            <person name="Gujja S."/>
            <person name="Hansen M."/>
            <person name="Howarth C."/>
            <person name="Imamovic A."/>
            <person name="Ireland A."/>
            <person name="Larimer J."/>
            <person name="McCowan C."/>
            <person name="Murphy C."/>
            <person name="Pearson M."/>
            <person name="Poon T.W."/>
            <person name="Priest M."/>
            <person name="Roberts A."/>
            <person name="Saif S."/>
            <person name="Shea T."/>
            <person name="Sisk P."/>
            <person name="Sykes S."/>
            <person name="Wortman J."/>
            <person name="Nusbaum C."/>
            <person name="Birren B."/>
        </authorList>
    </citation>
    <scope>NUCLEOTIDE SEQUENCE [LARGE SCALE GENOMIC DNA]</scope>
    <source>
        <strain evidence="11">WRAIR2</strain>
    </source>
</reference>
<feature type="compositionally biased region" description="Basic residues" evidence="7">
    <location>
        <begin position="136"/>
        <end position="145"/>
    </location>
</feature>
<dbReference type="SMART" id="SM00868">
    <property type="entry name" value="zf-AD"/>
    <property type="match status" value="1"/>
</dbReference>
<feature type="region of interest" description="Disordered" evidence="7">
    <location>
        <begin position="114"/>
        <end position="156"/>
    </location>
</feature>
<evidence type="ECO:0000313" key="11">
    <source>
        <dbReference type="Proteomes" id="UP000075884"/>
    </source>
</evidence>
<feature type="domain" description="ZAD" evidence="9">
    <location>
        <begin position="15"/>
        <end position="97"/>
    </location>
</feature>
<dbReference type="Gene3D" id="3.40.1800.20">
    <property type="match status" value="1"/>
</dbReference>
<evidence type="ECO:0000256" key="3">
    <source>
        <dbReference type="ARBA" id="ARBA00022771"/>
    </source>
</evidence>
<feature type="domain" description="C2H2-type" evidence="8">
    <location>
        <begin position="237"/>
        <end position="271"/>
    </location>
</feature>
<feature type="region of interest" description="Disordered" evidence="7">
    <location>
        <begin position="697"/>
        <end position="732"/>
    </location>
</feature>
<evidence type="ECO:0000256" key="7">
    <source>
        <dbReference type="SAM" id="MobiDB-lite"/>
    </source>
</evidence>
<dbReference type="GO" id="GO:0008270">
    <property type="term" value="F:zinc ion binding"/>
    <property type="evidence" value="ECO:0007669"/>
    <property type="project" value="UniProtKB-UniRule"/>
</dbReference>
<keyword evidence="1 6" id="KW-0479">Metal-binding</keyword>
<dbReference type="PANTHER" id="PTHR24409">
    <property type="entry name" value="ZINC FINGER PROTEIN 142"/>
    <property type="match status" value="1"/>
</dbReference>
<dbReference type="STRING" id="7168.A0A182N9J7"/>
<reference evidence="10" key="2">
    <citation type="submission" date="2020-05" db="UniProtKB">
        <authorList>
            <consortium name="EnsemblMetazoa"/>
        </authorList>
    </citation>
    <scope>IDENTIFICATION</scope>
    <source>
        <strain evidence="10">WRAIR2</strain>
    </source>
</reference>
<keyword evidence="2" id="KW-0677">Repeat</keyword>
<evidence type="ECO:0000256" key="6">
    <source>
        <dbReference type="PROSITE-ProRule" id="PRU01263"/>
    </source>
</evidence>
<dbReference type="SMART" id="SM00355">
    <property type="entry name" value="ZnF_C2H2"/>
    <property type="match status" value="4"/>
</dbReference>
<feature type="compositionally biased region" description="Polar residues" evidence="7">
    <location>
        <begin position="1044"/>
        <end position="1056"/>
    </location>
</feature>
<evidence type="ECO:0000256" key="2">
    <source>
        <dbReference type="ARBA" id="ARBA00022737"/>
    </source>
</evidence>
<feature type="domain" description="C2H2-type" evidence="8">
    <location>
        <begin position="178"/>
        <end position="202"/>
    </location>
</feature>
<feature type="binding site" evidence="6">
    <location>
        <position position="73"/>
    </location>
    <ligand>
        <name>Zn(2+)</name>
        <dbReference type="ChEBI" id="CHEBI:29105"/>
    </ligand>
</feature>
<dbReference type="PROSITE" id="PS00028">
    <property type="entry name" value="ZINC_FINGER_C2H2_1"/>
    <property type="match status" value="1"/>
</dbReference>
<feature type="compositionally biased region" description="Polar residues" evidence="7">
    <location>
        <begin position="845"/>
        <end position="859"/>
    </location>
</feature>
<dbReference type="GO" id="GO:0000977">
    <property type="term" value="F:RNA polymerase II transcription regulatory region sequence-specific DNA binding"/>
    <property type="evidence" value="ECO:0007669"/>
    <property type="project" value="TreeGrafter"/>
</dbReference>
<feature type="region of interest" description="Disordered" evidence="7">
    <location>
        <begin position="840"/>
        <end position="862"/>
    </location>
</feature>
<feature type="binding site" evidence="6">
    <location>
        <position position="17"/>
    </location>
    <ligand>
        <name>Zn(2+)</name>
        <dbReference type="ChEBI" id="CHEBI:29105"/>
    </ligand>
</feature>
<keyword evidence="11" id="KW-1185">Reference proteome</keyword>
<feature type="binding site" evidence="6">
    <location>
        <position position="20"/>
    </location>
    <ligand>
        <name>Zn(2+)</name>
        <dbReference type="ChEBI" id="CHEBI:29105"/>
    </ligand>
</feature>
<feature type="compositionally biased region" description="Basic residues" evidence="7">
    <location>
        <begin position="722"/>
        <end position="732"/>
    </location>
</feature>
<evidence type="ECO:0000259" key="8">
    <source>
        <dbReference type="PROSITE" id="PS50157"/>
    </source>
</evidence>
<evidence type="ECO:0000313" key="10">
    <source>
        <dbReference type="EnsemblMetazoa" id="ADIR004323-PA"/>
    </source>
</evidence>